<comment type="caution">
    <text evidence="3">The sequence shown here is derived from an EMBL/GenBank/DDBJ whole genome shotgun (WGS) entry which is preliminary data.</text>
</comment>
<evidence type="ECO:0000313" key="3">
    <source>
        <dbReference type="EMBL" id="RLP81869.1"/>
    </source>
</evidence>
<evidence type="ECO:0000313" key="4">
    <source>
        <dbReference type="Proteomes" id="UP000269692"/>
    </source>
</evidence>
<reference evidence="3 4" key="1">
    <citation type="submission" date="2018-10" db="EMBL/GenBank/DDBJ databases">
        <title>Xanthobacter tagetidis genome sequencing and assembly.</title>
        <authorList>
            <person name="Maclea K.S."/>
            <person name="Goen A.E."/>
            <person name="Fatima S.A."/>
        </authorList>
    </citation>
    <scope>NUCLEOTIDE SEQUENCE [LARGE SCALE GENOMIC DNA]</scope>
    <source>
        <strain evidence="3 4">ATCC 700314</strain>
    </source>
</reference>
<dbReference type="InterPro" id="IPR013429">
    <property type="entry name" value="Regulatory_FmdB_Zinc_ribbon"/>
</dbReference>
<dbReference type="Pfam" id="PF06676">
    <property type="entry name" value="DUF1178"/>
    <property type="match status" value="1"/>
</dbReference>
<evidence type="ECO:0000256" key="1">
    <source>
        <dbReference type="SAM" id="MobiDB-lite"/>
    </source>
</evidence>
<dbReference type="InterPro" id="IPR009562">
    <property type="entry name" value="DUF1178"/>
</dbReference>
<dbReference type="Proteomes" id="UP000269692">
    <property type="component" value="Unassembled WGS sequence"/>
</dbReference>
<dbReference type="PIRSF" id="PIRSF032131">
    <property type="entry name" value="UCP032131"/>
    <property type="match status" value="1"/>
</dbReference>
<keyword evidence="4" id="KW-1185">Reference proteome</keyword>
<dbReference type="EMBL" id="RCTF01000001">
    <property type="protein sequence ID" value="RLP81869.1"/>
    <property type="molecule type" value="Genomic_DNA"/>
</dbReference>
<dbReference type="OrthoDB" id="9799894at2"/>
<sequence length="164" mass="17855">MIRYTLNCACGHAFESWFPSSASYDSQRARGLVTCPSCNATTVEKAVMAPSVARTDKGERAAPALAEPGREGGTPTVPTAPAAPMALMGRPEGELADLLRRLRDHVVSNADYVGTEFADLARKMHEGELEHRSIYGEATQEEVKALREDEVEVFPLPVLPEDRN</sequence>
<feature type="region of interest" description="Disordered" evidence="1">
    <location>
        <begin position="56"/>
        <end position="87"/>
    </location>
</feature>
<dbReference type="RefSeq" id="WP_121621683.1">
    <property type="nucleotide sequence ID" value="NZ_JACIIW010000004.1"/>
</dbReference>
<proteinExistence type="predicted"/>
<accession>A0A3L7AN41</accession>
<evidence type="ECO:0000259" key="2">
    <source>
        <dbReference type="SMART" id="SM00834"/>
    </source>
</evidence>
<feature type="domain" description="Putative regulatory protein FmdB zinc ribbon" evidence="2">
    <location>
        <begin position="1"/>
        <end position="48"/>
    </location>
</feature>
<dbReference type="AlphaFoldDB" id="A0A3L7AN41"/>
<protein>
    <submittedName>
        <fullName evidence="3">DUF1178 family protein</fullName>
    </submittedName>
</protein>
<dbReference type="SMART" id="SM00834">
    <property type="entry name" value="CxxC_CXXC_SSSS"/>
    <property type="match status" value="1"/>
</dbReference>
<gene>
    <name evidence="3" type="ORF">D9R14_02445</name>
</gene>
<organism evidence="3 4">
    <name type="scientific">Xanthobacter tagetidis</name>
    <dbReference type="NCBI Taxonomy" id="60216"/>
    <lineage>
        <taxon>Bacteria</taxon>
        <taxon>Pseudomonadati</taxon>
        <taxon>Pseudomonadota</taxon>
        <taxon>Alphaproteobacteria</taxon>
        <taxon>Hyphomicrobiales</taxon>
        <taxon>Xanthobacteraceae</taxon>
        <taxon>Xanthobacter</taxon>
    </lineage>
</organism>
<feature type="compositionally biased region" description="Low complexity" evidence="1">
    <location>
        <begin position="74"/>
        <end position="86"/>
    </location>
</feature>
<name>A0A3L7AN41_9HYPH</name>